<comment type="caution">
    <text evidence="1">The sequence shown here is derived from an EMBL/GenBank/DDBJ whole genome shotgun (WGS) entry which is preliminary data.</text>
</comment>
<dbReference type="RefSeq" id="WP_129229554.1">
    <property type="nucleotide sequence ID" value="NZ_QYBB01000055.1"/>
</dbReference>
<keyword evidence="2" id="KW-1185">Reference proteome</keyword>
<organism evidence="1 2">
    <name type="scientific">Lichenibacterium minor</name>
    <dbReference type="NCBI Taxonomy" id="2316528"/>
    <lineage>
        <taxon>Bacteria</taxon>
        <taxon>Pseudomonadati</taxon>
        <taxon>Pseudomonadota</taxon>
        <taxon>Alphaproteobacteria</taxon>
        <taxon>Hyphomicrobiales</taxon>
        <taxon>Lichenihabitantaceae</taxon>
        <taxon>Lichenibacterium</taxon>
    </lineage>
</organism>
<protein>
    <recommendedName>
        <fullName evidence="3">Inovirus Gp2 family protein</fullName>
    </recommendedName>
</protein>
<evidence type="ECO:0000313" key="1">
    <source>
        <dbReference type="EMBL" id="RYC29366.1"/>
    </source>
</evidence>
<reference evidence="1 2" key="1">
    <citation type="submission" date="2018-12" db="EMBL/GenBank/DDBJ databases">
        <authorList>
            <person name="Grouzdev D.S."/>
            <person name="Krutkina M.S."/>
        </authorList>
    </citation>
    <scope>NUCLEOTIDE SEQUENCE [LARGE SCALE GENOMIC DNA]</scope>
    <source>
        <strain evidence="1 2">RmlP026</strain>
    </source>
</reference>
<accession>A0A4Q2U3N3</accession>
<dbReference type="EMBL" id="QYBB01000055">
    <property type="protein sequence ID" value="RYC29366.1"/>
    <property type="molecule type" value="Genomic_DNA"/>
</dbReference>
<proteinExistence type="predicted"/>
<reference evidence="1 2" key="2">
    <citation type="submission" date="2019-02" db="EMBL/GenBank/DDBJ databases">
        <title>'Lichenibacterium ramalinii' gen. nov. sp. nov., 'Lichenibacterium minor' gen. nov. sp. nov.</title>
        <authorList>
            <person name="Pankratov T."/>
        </authorList>
    </citation>
    <scope>NUCLEOTIDE SEQUENCE [LARGE SCALE GENOMIC DNA]</scope>
    <source>
        <strain evidence="1 2">RmlP026</strain>
    </source>
</reference>
<dbReference type="OrthoDB" id="8457027at2"/>
<dbReference type="Proteomes" id="UP000290759">
    <property type="component" value="Unassembled WGS sequence"/>
</dbReference>
<gene>
    <name evidence="1" type="ORF">D3273_24300</name>
</gene>
<sequence length="209" mass="23238">MNQRKPSKALTPSQARDLIEAAHFASKIGKPLNTGVSIHPNCLLHPPVDVGHWVSGLLNHLRIWCTRQGFGYSCIWVRENYEGAGREHLHLVLHVPPVERALLQATLEEWLPGSPNLVRVKPAEFGTDRYGRHVNKAVTYVLKQMTPQARYALHHRVRRESECKVTGAKVAPVLGKRCGTSANIDAKARESARLAPRASMPAFDVRIAA</sequence>
<evidence type="ECO:0008006" key="3">
    <source>
        <dbReference type="Google" id="ProtNLM"/>
    </source>
</evidence>
<dbReference type="AlphaFoldDB" id="A0A4Q2U3N3"/>
<evidence type="ECO:0000313" key="2">
    <source>
        <dbReference type="Proteomes" id="UP000290759"/>
    </source>
</evidence>
<name>A0A4Q2U3N3_9HYPH</name>